<dbReference type="Proteomes" id="UP000692954">
    <property type="component" value="Unassembled WGS sequence"/>
</dbReference>
<comment type="caution">
    <text evidence="1">The sequence shown here is derived from an EMBL/GenBank/DDBJ whole genome shotgun (WGS) entry which is preliminary data.</text>
</comment>
<accession>A0A8S1PQY6</accession>
<keyword evidence="2" id="KW-1185">Reference proteome</keyword>
<dbReference type="EMBL" id="CAJJDN010000084">
    <property type="protein sequence ID" value="CAD8105486.1"/>
    <property type="molecule type" value="Genomic_DNA"/>
</dbReference>
<dbReference type="AlphaFoldDB" id="A0A8S1PQY6"/>
<protein>
    <submittedName>
        <fullName evidence="1">Uncharacterized protein</fullName>
    </submittedName>
</protein>
<proteinExistence type="predicted"/>
<reference evidence="1" key="1">
    <citation type="submission" date="2021-01" db="EMBL/GenBank/DDBJ databases">
        <authorList>
            <consortium name="Genoscope - CEA"/>
            <person name="William W."/>
        </authorList>
    </citation>
    <scope>NUCLEOTIDE SEQUENCE</scope>
</reference>
<gene>
    <name evidence="1" type="ORF">PSON_ATCC_30995.1.T0840179</name>
</gene>
<name>A0A8S1PQY6_9CILI</name>
<organism evidence="1 2">
    <name type="scientific">Paramecium sonneborni</name>
    <dbReference type="NCBI Taxonomy" id="65129"/>
    <lineage>
        <taxon>Eukaryota</taxon>
        <taxon>Sar</taxon>
        <taxon>Alveolata</taxon>
        <taxon>Ciliophora</taxon>
        <taxon>Intramacronucleata</taxon>
        <taxon>Oligohymenophorea</taxon>
        <taxon>Peniculida</taxon>
        <taxon>Parameciidae</taxon>
        <taxon>Paramecium</taxon>
    </lineage>
</organism>
<evidence type="ECO:0000313" key="1">
    <source>
        <dbReference type="EMBL" id="CAD8105486.1"/>
    </source>
</evidence>
<sequence>MRCILIIFYNQVQNLIHINEMLDQKVSMISLCESHQ</sequence>
<evidence type="ECO:0000313" key="2">
    <source>
        <dbReference type="Proteomes" id="UP000692954"/>
    </source>
</evidence>